<gene>
    <name evidence="1" type="ORF">A4R43_15250</name>
</gene>
<name>A0A344L6P3_9PSEU</name>
<dbReference type="OrthoDB" id="3473090at2"/>
<organism evidence="1 2">
    <name type="scientific">Amycolatopsis albispora</name>
    <dbReference type="NCBI Taxonomy" id="1804986"/>
    <lineage>
        <taxon>Bacteria</taxon>
        <taxon>Bacillati</taxon>
        <taxon>Actinomycetota</taxon>
        <taxon>Actinomycetes</taxon>
        <taxon>Pseudonocardiales</taxon>
        <taxon>Pseudonocardiaceae</taxon>
        <taxon>Amycolatopsis</taxon>
    </lineage>
</organism>
<reference evidence="1 2" key="1">
    <citation type="submission" date="2016-04" db="EMBL/GenBank/DDBJ databases">
        <title>Complete genome sequence and analysis of deep-sea sediment isolate, Amycolatopsis sp. WP1.</title>
        <authorList>
            <person name="Wang H."/>
            <person name="Chen S."/>
            <person name="Wu Q."/>
        </authorList>
    </citation>
    <scope>NUCLEOTIDE SEQUENCE [LARGE SCALE GENOMIC DNA]</scope>
    <source>
        <strain evidence="1 2">WP1</strain>
    </source>
</reference>
<accession>A0A344L6P3</accession>
<evidence type="ECO:0000313" key="2">
    <source>
        <dbReference type="Proteomes" id="UP000250434"/>
    </source>
</evidence>
<keyword evidence="2" id="KW-1185">Reference proteome</keyword>
<evidence type="ECO:0000313" key="1">
    <source>
        <dbReference type="EMBL" id="AXB43717.1"/>
    </source>
</evidence>
<proteinExistence type="predicted"/>
<protein>
    <submittedName>
        <fullName evidence="1">Uncharacterized protein</fullName>
    </submittedName>
</protein>
<dbReference type="RefSeq" id="WP_113692951.1">
    <property type="nucleotide sequence ID" value="NZ_CP015163.1"/>
</dbReference>
<dbReference type="KEGG" id="aab:A4R43_15250"/>
<dbReference type="AlphaFoldDB" id="A0A344L6P3"/>
<dbReference type="EMBL" id="CP015163">
    <property type="protein sequence ID" value="AXB43717.1"/>
    <property type="molecule type" value="Genomic_DNA"/>
</dbReference>
<sequence>MSIPDGTELQSSHLLEDGSDLAGIRTALRALVEPYGREAVIDTLLVADELAVIALGNGSLPGEVHAVISPFAAAQPQLRVEVRTGRAPVPPGTAPSRESWKVLSNCTLAWGISRDGELTIFWANVRLRIPVDEGHNAEVHVLRRPG</sequence>
<dbReference type="Proteomes" id="UP000250434">
    <property type="component" value="Chromosome"/>
</dbReference>